<evidence type="ECO:0000313" key="7">
    <source>
        <dbReference type="Proteomes" id="UP000244940"/>
    </source>
</evidence>
<dbReference type="GeneID" id="94367254"/>
<gene>
    <name evidence="6" type="ORF">C4N9_20375</name>
</gene>
<comment type="similarity">
    <text evidence="4">Belongs to the DeoC/FbaB aldolase family. FbaB subfamily.</text>
</comment>
<keyword evidence="7" id="KW-1185">Reference proteome</keyword>
<dbReference type="InterPro" id="IPR041720">
    <property type="entry name" value="FbaB-like"/>
</dbReference>
<organism evidence="6 7">
    <name type="scientific">Pararhodobacter marinus</name>
    <dbReference type="NCBI Taxonomy" id="2184063"/>
    <lineage>
        <taxon>Bacteria</taxon>
        <taxon>Pseudomonadati</taxon>
        <taxon>Pseudomonadota</taxon>
        <taxon>Alphaproteobacteria</taxon>
        <taxon>Rhodobacterales</taxon>
        <taxon>Paracoccaceae</taxon>
        <taxon>Pararhodobacter</taxon>
    </lineage>
</organism>
<dbReference type="NCBIfam" id="NF006704">
    <property type="entry name" value="PRK09250.1-1"/>
    <property type="match status" value="1"/>
</dbReference>
<dbReference type="GO" id="GO:0006096">
    <property type="term" value="P:glycolytic process"/>
    <property type="evidence" value="ECO:0007669"/>
    <property type="project" value="UniProtKB-KW"/>
</dbReference>
<evidence type="ECO:0000256" key="1">
    <source>
        <dbReference type="ARBA" id="ARBA00013068"/>
    </source>
</evidence>
<dbReference type="SUPFAM" id="SSF51569">
    <property type="entry name" value="Aldolase"/>
    <property type="match status" value="1"/>
</dbReference>
<dbReference type="InterPro" id="IPR013785">
    <property type="entry name" value="Aldolase_TIM"/>
</dbReference>
<proteinExistence type="inferred from homology"/>
<dbReference type="AlphaFoldDB" id="A0A2U2C4I4"/>
<dbReference type="PANTHER" id="PTHR47916:SF4">
    <property type="entry name" value="FRUCTOSE-BISPHOSPHATE ALDOLASE CLASS 1"/>
    <property type="match status" value="1"/>
</dbReference>
<dbReference type="PIRSF" id="PIRSF038992">
    <property type="entry name" value="Aldolase_Ia"/>
    <property type="match status" value="1"/>
</dbReference>
<dbReference type="SMART" id="SM01133">
    <property type="entry name" value="DeoC"/>
    <property type="match status" value="1"/>
</dbReference>
<dbReference type="Gene3D" id="3.20.20.70">
    <property type="entry name" value="Aldolase class I"/>
    <property type="match status" value="1"/>
</dbReference>
<reference evidence="6 7" key="1">
    <citation type="submission" date="2018-05" db="EMBL/GenBank/DDBJ databases">
        <title>Pararhodobacter marina sp. nov., isolated from deep-sea water of the Indian Ocean.</title>
        <authorList>
            <person name="Lai Q.Sr."/>
            <person name="Liu X."/>
            <person name="Shao Z."/>
        </authorList>
    </citation>
    <scope>NUCLEOTIDE SEQUENCE [LARGE SCALE GENOMIC DNA]</scope>
    <source>
        <strain evidence="6 7">CIC4N-9</strain>
    </source>
</reference>
<evidence type="ECO:0000256" key="4">
    <source>
        <dbReference type="ARBA" id="ARBA00049653"/>
    </source>
</evidence>
<dbReference type="Proteomes" id="UP000244940">
    <property type="component" value="Unassembled WGS sequence"/>
</dbReference>
<keyword evidence="2" id="KW-0456">Lyase</keyword>
<dbReference type="PANTHER" id="PTHR47916">
    <property type="entry name" value="FRUCTOSE-BISPHOSPHATE ALDOLASE CLASS 1"/>
    <property type="match status" value="1"/>
</dbReference>
<name>A0A2U2C4I4_9RHOB</name>
<dbReference type="EMBL" id="QEYD01000016">
    <property type="protein sequence ID" value="PWE26795.1"/>
    <property type="molecule type" value="Genomic_DNA"/>
</dbReference>
<feature type="active site" description="Schiff-base intermediate with dihydroxyacetone-P" evidence="5">
    <location>
        <position position="207"/>
    </location>
</feature>
<keyword evidence="3" id="KW-0704">Schiff base</keyword>
<dbReference type="OrthoDB" id="9769559at2"/>
<accession>A0A2U2C4I4</accession>
<evidence type="ECO:0000256" key="2">
    <source>
        <dbReference type="ARBA" id="ARBA00023239"/>
    </source>
</evidence>
<evidence type="ECO:0000256" key="3">
    <source>
        <dbReference type="ARBA" id="ARBA00023270"/>
    </source>
</evidence>
<evidence type="ECO:0000256" key="5">
    <source>
        <dbReference type="PIRSR" id="PIRSR038992-1"/>
    </source>
</evidence>
<sequence length="309" mass="32802">MRATRTVQKILANYEGETPGVKANLCRMLMQGKLGGTGKMIILPVDQGFEHGPARSFAPNPAGYDPHYHYQLAIDAGLNAYAAPLGALEAGADTFAGQIPTILKVNSANSVMSDTAGKNQAVTASVDDALRIGASAIGFTIYPGSDMALDMYEEIVEMRREAAAKGVATVIWSYPRGEGITKEGETAIDVAAYAAHMAALLGAHIIKIKLSTDHIMQPEAKKVYDKEGIDISTLPARVKHCVQSSFNGRRIIVFSGGAAKGTDAVYDDARAIRDGGGNGSIIGRNSFQRSREDALAMLGKLVDIYRGKA</sequence>
<dbReference type="InterPro" id="IPR050456">
    <property type="entry name" value="DeoC/FbaB_aldolase"/>
</dbReference>
<dbReference type="RefSeq" id="WP_109535180.1">
    <property type="nucleotide sequence ID" value="NZ_QEYD01000016.1"/>
</dbReference>
<protein>
    <recommendedName>
        <fullName evidence="1">fructose-bisphosphate aldolase</fullName>
        <ecNumber evidence="1">4.1.2.13</ecNumber>
    </recommendedName>
</protein>
<dbReference type="Pfam" id="PF01791">
    <property type="entry name" value="DeoC"/>
    <property type="match status" value="1"/>
</dbReference>
<dbReference type="GO" id="GO:0004332">
    <property type="term" value="F:fructose-bisphosphate aldolase activity"/>
    <property type="evidence" value="ECO:0007669"/>
    <property type="project" value="UniProtKB-EC"/>
</dbReference>
<feature type="active site" description="Proton donor" evidence="5">
    <location>
        <position position="174"/>
    </location>
</feature>
<dbReference type="InterPro" id="IPR002915">
    <property type="entry name" value="DeoC/FbaB/LacD_aldolase"/>
</dbReference>
<comment type="caution">
    <text evidence="6">The sequence shown here is derived from an EMBL/GenBank/DDBJ whole genome shotgun (WGS) entry which is preliminary data.</text>
</comment>
<evidence type="ECO:0000313" key="6">
    <source>
        <dbReference type="EMBL" id="PWE26795.1"/>
    </source>
</evidence>
<dbReference type="EC" id="4.1.2.13" evidence="1"/>